<dbReference type="eggNOG" id="KOG1620">
    <property type="taxonomic scope" value="Eukaryota"/>
</dbReference>
<dbReference type="GO" id="GO:0030674">
    <property type="term" value="F:protein-macromolecule adaptor activity"/>
    <property type="evidence" value="ECO:0007669"/>
    <property type="project" value="EnsemblFungi"/>
</dbReference>
<dbReference type="GO" id="GO:0005634">
    <property type="term" value="C:nucleus"/>
    <property type="evidence" value="ECO:0007669"/>
    <property type="project" value="EnsemblFungi"/>
</dbReference>
<dbReference type="GO" id="GO:0050821">
    <property type="term" value="P:protein stabilization"/>
    <property type="evidence" value="ECO:0007669"/>
    <property type="project" value="EnsemblFungi"/>
</dbReference>
<protein>
    <recommendedName>
        <fullName evidence="4">Kinase</fullName>
        <ecNumber evidence="4">2.7.-.-</ecNumber>
    </recommendedName>
</protein>
<dbReference type="InterPro" id="IPR005522">
    <property type="entry name" value="IPK"/>
</dbReference>
<dbReference type="InterPro" id="IPR038286">
    <property type="entry name" value="IPK_sf"/>
</dbReference>
<gene>
    <name evidence="5" type="ORF">SPAPADRAFT_137738</name>
</gene>
<dbReference type="GO" id="GO:0016236">
    <property type="term" value="P:macroautophagy"/>
    <property type="evidence" value="ECO:0007669"/>
    <property type="project" value="EnsemblFungi"/>
</dbReference>
<dbReference type="GO" id="GO:0005737">
    <property type="term" value="C:cytoplasm"/>
    <property type="evidence" value="ECO:0007669"/>
    <property type="project" value="TreeGrafter"/>
</dbReference>
<dbReference type="GO" id="GO:0000824">
    <property type="term" value="F:inositol-1,4,5,6-tetrakisphosphate 3-kinase activity"/>
    <property type="evidence" value="ECO:0007669"/>
    <property type="project" value="EnsemblFungi"/>
</dbReference>
<dbReference type="InParanoid" id="G3AMG5"/>
<reference evidence="5 6" key="1">
    <citation type="journal article" date="2011" name="Proc. Natl. Acad. Sci. U.S.A.">
        <title>Comparative genomics of xylose-fermenting fungi for enhanced biofuel production.</title>
        <authorList>
            <person name="Wohlbach D.J."/>
            <person name="Kuo A."/>
            <person name="Sato T.K."/>
            <person name="Potts K.M."/>
            <person name="Salamov A.A."/>
            <person name="LaButti K.M."/>
            <person name="Sun H."/>
            <person name="Clum A."/>
            <person name="Pangilinan J.L."/>
            <person name="Lindquist E.A."/>
            <person name="Lucas S."/>
            <person name="Lapidus A."/>
            <person name="Jin M."/>
            <person name="Gunawan C."/>
            <person name="Balan V."/>
            <person name="Dale B.E."/>
            <person name="Jeffries T.W."/>
            <person name="Zinkel R."/>
            <person name="Barry K.W."/>
            <person name="Grigoriev I.V."/>
            <person name="Gasch A.P."/>
        </authorList>
    </citation>
    <scope>NUCLEOTIDE SEQUENCE [LARGE SCALE GENOMIC DNA]</scope>
    <source>
        <strain evidence="6">NRRL Y-27907 / 11-Y1</strain>
    </source>
</reference>
<evidence type="ECO:0000256" key="1">
    <source>
        <dbReference type="ARBA" id="ARBA00007374"/>
    </source>
</evidence>
<dbReference type="SUPFAM" id="SSF56104">
    <property type="entry name" value="SAICAR synthase-like"/>
    <property type="match status" value="1"/>
</dbReference>
<evidence type="ECO:0000313" key="5">
    <source>
        <dbReference type="EMBL" id="EGW32817.1"/>
    </source>
</evidence>
<dbReference type="PANTHER" id="PTHR12400:SF103">
    <property type="entry name" value="INOSITOL POLYPHOSPHATE MULTIKINASE"/>
    <property type="match status" value="1"/>
</dbReference>
<dbReference type="EC" id="2.7.-.-" evidence="4"/>
<evidence type="ECO:0000256" key="2">
    <source>
        <dbReference type="ARBA" id="ARBA00022679"/>
    </source>
</evidence>
<dbReference type="GeneID" id="18870070"/>
<dbReference type="KEGG" id="spaa:SPAPADRAFT_137738"/>
<dbReference type="RefSeq" id="XP_007374332.1">
    <property type="nucleotide sequence ID" value="XM_007374270.1"/>
</dbReference>
<name>G3AMG5_SPAPN</name>
<dbReference type="EMBL" id="GL996501">
    <property type="protein sequence ID" value="EGW32817.1"/>
    <property type="molecule type" value="Genomic_DNA"/>
</dbReference>
<dbReference type="Proteomes" id="UP000000709">
    <property type="component" value="Unassembled WGS sequence"/>
</dbReference>
<dbReference type="GO" id="GO:0000122">
    <property type="term" value="P:negative regulation of transcription by RNA polymerase II"/>
    <property type="evidence" value="ECO:0007669"/>
    <property type="project" value="EnsemblFungi"/>
</dbReference>
<keyword evidence="3 4" id="KW-0418">Kinase</keyword>
<dbReference type="GO" id="GO:0000823">
    <property type="term" value="F:inositol-1,4,5-trisphosphate 6-kinase activity"/>
    <property type="evidence" value="ECO:0007669"/>
    <property type="project" value="EnsemblFungi"/>
</dbReference>
<keyword evidence="6" id="KW-1185">Reference proteome</keyword>
<dbReference type="GO" id="GO:0000827">
    <property type="term" value="F:inositol-1,3,4,5,6-pentakisphosphate kinase activity"/>
    <property type="evidence" value="ECO:0007669"/>
    <property type="project" value="EnsemblFungi"/>
</dbReference>
<organism evidence="6">
    <name type="scientific">Spathaspora passalidarum (strain NRRL Y-27907 / 11-Y1)</name>
    <dbReference type="NCBI Taxonomy" id="619300"/>
    <lineage>
        <taxon>Eukaryota</taxon>
        <taxon>Fungi</taxon>
        <taxon>Dikarya</taxon>
        <taxon>Ascomycota</taxon>
        <taxon>Saccharomycotina</taxon>
        <taxon>Pichiomycetes</taxon>
        <taxon>Debaryomycetaceae</taxon>
        <taxon>Spathaspora</taxon>
    </lineage>
</organism>
<dbReference type="GO" id="GO:0008440">
    <property type="term" value="F:inositol-1,4,5-trisphosphate 3-kinase activity"/>
    <property type="evidence" value="ECO:0007669"/>
    <property type="project" value="EnsemblFungi"/>
</dbReference>
<accession>G3AMG5</accession>
<dbReference type="GO" id="GO:0016303">
    <property type="term" value="F:1-phosphatidylinositol-3-kinase activity"/>
    <property type="evidence" value="ECO:0007669"/>
    <property type="project" value="EnsemblFungi"/>
</dbReference>
<proteinExistence type="inferred from homology"/>
<dbReference type="AlphaFoldDB" id="G3AMG5"/>
<dbReference type="STRING" id="619300.G3AMG5"/>
<dbReference type="Gene3D" id="3.30.470.160">
    <property type="entry name" value="Inositol polyphosphate kinase"/>
    <property type="match status" value="1"/>
</dbReference>
<sequence>MATLSPYVPSKHQAAGHDGCLTLEDGSLFIKLTNSQEIDFYAKTQADDSDGNERIPGTKLVDWMPLFMGTLSETDVNSVAAPGHIHGPSQPTDKQYVVLGNCYSGYAHPSILDIKLGAKLTDDEVTAPEKIERLQKVSESTTSGSHNFRICGMKVYNGESVDKPNELYEKMNDSSVSINSSGEKDNYLEFNKFYGRSLDSKNIKDGIRLFFTHHLKKVPNGQEIVIRLLDRFHKRLQLLYNCLLDYEVRIFSGSLLFIYENDLQKWQTALADEEEYYQTYDPLIRECNLADDDEEEEEEEAPVSSLNIIDFAHAKYVPGQGHDENILQGIENLIDIFDQLLKEEESI</sequence>
<dbReference type="OMA" id="FRICGMK"/>
<dbReference type="HOGENOM" id="CLU_042569_3_0_1"/>
<dbReference type="PANTHER" id="PTHR12400">
    <property type="entry name" value="INOSITOL POLYPHOSPHATE KINASE"/>
    <property type="match status" value="1"/>
</dbReference>
<dbReference type="FunCoup" id="G3AMG5">
    <property type="interactions" value="65"/>
</dbReference>
<dbReference type="Pfam" id="PF03770">
    <property type="entry name" value="IPK"/>
    <property type="match status" value="1"/>
</dbReference>
<evidence type="ECO:0000256" key="4">
    <source>
        <dbReference type="RuleBase" id="RU363090"/>
    </source>
</evidence>
<dbReference type="OrthoDB" id="338650at2759"/>
<dbReference type="GO" id="GO:0045944">
    <property type="term" value="P:positive regulation of transcription by RNA polymerase II"/>
    <property type="evidence" value="ECO:0007669"/>
    <property type="project" value="EnsemblFungi"/>
</dbReference>
<dbReference type="GO" id="GO:0000821">
    <property type="term" value="P:regulation of arginine metabolic process"/>
    <property type="evidence" value="ECO:0007669"/>
    <property type="project" value="EnsemblFungi"/>
</dbReference>
<dbReference type="GO" id="GO:0032958">
    <property type="term" value="P:inositol phosphate biosynthetic process"/>
    <property type="evidence" value="ECO:0007669"/>
    <property type="project" value="EnsemblFungi"/>
</dbReference>
<evidence type="ECO:0000256" key="3">
    <source>
        <dbReference type="ARBA" id="ARBA00022777"/>
    </source>
</evidence>
<evidence type="ECO:0000313" key="6">
    <source>
        <dbReference type="Proteomes" id="UP000000709"/>
    </source>
</evidence>
<dbReference type="GO" id="GO:0000825">
    <property type="term" value="F:inositol-1,3,4,5-tetrakisphosphate 6-kinase activity"/>
    <property type="evidence" value="ECO:0007669"/>
    <property type="project" value="EnsemblFungi"/>
</dbReference>
<keyword evidence="2 4" id="KW-0808">Transferase</keyword>
<comment type="similarity">
    <text evidence="1 4">Belongs to the inositol phosphokinase (IPK) family.</text>
</comment>